<evidence type="ECO:0000313" key="10">
    <source>
        <dbReference type="Proteomes" id="UP000009234"/>
    </source>
</evidence>
<organism evidence="9 10">
    <name type="scientific">Desulforamulus ruminis (strain ATCC 23193 / DSM 2154 / NCIMB 8452 / DL)</name>
    <name type="common">Desulfotomaculum ruminis</name>
    <dbReference type="NCBI Taxonomy" id="696281"/>
    <lineage>
        <taxon>Bacteria</taxon>
        <taxon>Bacillati</taxon>
        <taxon>Bacillota</taxon>
        <taxon>Clostridia</taxon>
        <taxon>Eubacteriales</taxon>
        <taxon>Peptococcaceae</taxon>
        <taxon>Desulforamulus</taxon>
    </lineage>
</organism>
<reference evidence="9 10" key="2">
    <citation type="journal article" date="2012" name="Stand. Genomic Sci.">
        <title>Complete genome sequence of the sulfate-reducing firmicute Desulfotomaculum ruminis type strain (DL(T)).</title>
        <authorList>
            <person name="Spring S."/>
            <person name="Visser M."/>
            <person name="Lu M."/>
            <person name="Copeland A."/>
            <person name="Lapidus A."/>
            <person name="Lucas S."/>
            <person name="Cheng J.F."/>
            <person name="Han C."/>
            <person name="Tapia R."/>
            <person name="Goodwin L.A."/>
            <person name="Pitluck S."/>
            <person name="Ivanova N."/>
            <person name="Land M."/>
            <person name="Hauser L."/>
            <person name="Larimer F."/>
            <person name="Rohde M."/>
            <person name="Goker M."/>
            <person name="Detter J.C."/>
            <person name="Kyrpides N.C."/>
            <person name="Woyke T."/>
            <person name="Schaap P.J."/>
            <person name="Plugge C.M."/>
            <person name="Muyzer G."/>
            <person name="Kuever J."/>
            <person name="Pereira I.A."/>
            <person name="Parshina S.N."/>
            <person name="Bernier-Latmani R."/>
            <person name="Stams A.J."/>
            <person name="Klenk H.P."/>
        </authorList>
    </citation>
    <scope>NUCLEOTIDE SEQUENCE [LARGE SCALE GENOMIC DNA]</scope>
    <source>
        <strain evidence="10">ATCC 23193 / DSM 2154 / NCIB 8452 / DL</strain>
    </source>
</reference>
<dbReference type="STRING" id="696281.Desru_3074"/>
<dbReference type="InterPro" id="IPR003753">
    <property type="entry name" value="Exonuc_VII_L"/>
</dbReference>
<dbReference type="GO" id="GO:0005737">
    <property type="term" value="C:cytoplasm"/>
    <property type="evidence" value="ECO:0007669"/>
    <property type="project" value="UniProtKB-SubCell"/>
</dbReference>
<comment type="subunit">
    <text evidence="5">Heterooligomer composed of large and small subunits.</text>
</comment>
<evidence type="ECO:0000256" key="2">
    <source>
        <dbReference type="ARBA" id="ARBA00022722"/>
    </source>
</evidence>
<keyword evidence="4 5" id="KW-0269">Exonuclease</keyword>
<keyword evidence="3 5" id="KW-0378">Hydrolase</keyword>
<feature type="domain" description="Exonuclease VII large subunit C-terminal" evidence="7">
    <location>
        <begin position="122"/>
        <end position="340"/>
    </location>
</feature>
<dbReference type="Pfam" id="PF13742">
    <property type="entry name" value="tRNA_anti_2"/>
    <property type="match status" value="1"/>
</dbReference>
<dbReference type="EC" id="3.1.11.6" evidence="5"/>
<comment type="catalytic activity">
    <reaction evidence="5 6">
        <text>Exonucleolytic cleavage in either 5'- to 3'- or 3'- to 5'-direction to yield nucleoside 5'-phosphates.</text>
        <dbReference type="EC" id="3.1.11.6"/>
    </reaction>
</comment>
<dbReference type="GO" id="GO:0009318">
    <property type="term" value="C:exodeoxyribonuclease VII complex"/>
    <property type="evidence" value="ECO:0007669"/>
    <property type="project" value="UniProtKB-UniRule"/>
</dbReference>
<dbReference type="InterPro" id="IPR025824">
    <property type="entry name" value="OB-fold_nuc-bd_dom"/>
</dbReference>
<dbReference type="Pfam" id="PF02601">
    <property type="entry name" value="Exonuc_VII_L"/>
    <property type="match status" value="1"/>
</dbReference>
<evidence type="ECO:0000259" key="8">
    <source>
        <dbReference type="Pfam" id="PF13742"/>
    </source>
</evidence>
<sequence>MRILSVSELTQYIKEKFARDPLLANVWVKGEISNFKLHTSGHIYLTLKDRDSCLKTVMFRSRARNLVFRPENGMSVIIRGYLSVYERDGSYQLYAEEMEPEGIGALYIAFEQMKQKLAAQGLFAAERKRPLPRIPGTVGIVTSPTGAALQDMLKILRRRWPGLQVIVAPVLVQGQGAPPDICRAMEQLNRLPDVDVLIMGRGGGSLEELWAFNTEEVAWAIAGSRIPVISAVGHETDYTIADMVADLRAPTPSAAAEMVVPDHGDMTRYLSAIKQQMEKGLLNLVERKRQRLALAANQQTLQRPYLITGNRQQALDALTSSLERGTKLSLADKSAALSHLAGKLQVLSPLATLARGYSICSTPEGKVVTDAGSLTIGQRVQVRLNSGCADCSVEEVHQ</sequence>
<dbReference type="PANTHER" id="PTHR30008:SF0">
    <property type="entry name" value="EXODEOXYRIBONUCLEASE 7 LARGE SUBUNIT"/>
    <property type="match status" value="1"/>
</dbReference>
<evidence type="ECO:0000313" key="9">
    <source>
        <dbReference type="EMBL" id="AEG61285.1"/>
    </source>
</evidence>
<dbReference type="NCBIfam" id="TIGR00237">
    <property type="entry name" value="xseA"/>
    <property type="match status" value="1"/>
</dbReference>
<dbReference type="CDD" id="cd04489">
    <property type="entry name" value="ExoVII_LU_OBF"/>
    <property type="match status" value="1"/>
</dbReference>
<dbReference type="AlphaFoldDB" id="F6DUA0"/>
<dbReference type="eggNOG" id="COG1570">
    <property type="taxonomic scope" value="Bacteria"/>
</dbReference>
<dbReference type="EMBL" id="CP002780">
    <property type="protein sequence ID" value="AEG61285.1"/>
    <property type="molecule type" value="Genomic_DNA"/>
</dbReference>
<dbReference type="GO" id="GO:0008855">
    <property type="term" value="F:exodeoxyribonuclease VII activity"/>
    <property type="evidence" value="ECO:0007669"/>
    <property type="project" value="UniProtKB-UniRule"/>
</dbReference>
<reference evidence="10" key="1">
    <citation type="submission" date="2011-05" db="EMBL/GenBank/DDBJ databases">
        <title>Complete sequence of Desulfotomaculum ruminis DSM 2154.</title>
        <authorList>
            <person name="Lucas S."/>
            <person name="Copeland A."/>
            <person name="Lapidus A."/>
            <person name="Cheng J.-F."/>
            <person name="Goodwin L."/>
            <person name="Pitluck S."/>
            <person name="Lu M."/>
            <person name="Detter J.C."/>
            <person name="Han C."/>
            <person name="Tapia R."/>
            <person name="Land M."/>
            <person name="Hauser L."/>
            <person name="Kyrpides N."/>
            <person name="Ivanova N."/>
            <person name="Mikhailova N."/>
            <person name="Pagani I."/>
            <person name="Stams A.J.M."/>
            <person name="Plugge C.M."/>
            <person name="Muyzer G."/>
            <person name="Kuever J."/>
            <person name="Parshina S.N."/>
            <person name="Ivanova A.E."/>
            <person name="Nazina T.N."/>
            <person name="Brambilla E."/>
            <person name="Spring S."/>
            <person name="Klenk H.-P."/>
            <person name="Woyke T."/>
        </authorList>
    </citation>
    <scope>NUCLEOTIDE SEQUENCE [LARGE SCALE GENOMIC DNA]</scope>
    <source>
        <strain evidence="10">ATCC 23193 / DSM 2154 / NCIB 8452 / DL</strain>
    </source>
</reference>
<comment type="similarity">
    <text evidence="5 6">Belongs to the XseA family.</text>
</comment>
<evidence type="ECO:0000256" key="3">
    <source>
        <dbReference type="ARBA" id="ARBA00022801"/>
    </source>
</evidence>
<dbReference type="GO" id="GO:0003676">
    <property type="term" value="F:nucleic acid binding"/>
    <property type="evidence" value="ECO:0007669"/>
    <property type="project" value="InterPro"/>
</dbReference>
<gene>
    <name evidence="5" type="primary">xseA</name>
    <name evidence="9" type="ordered locus">Desru_3074</name>
</gene>
<accession>F6DUA0</accession>
<evidence type="ECO:0000256" key="5">
    <source>
        <dbReference type="HAMAP-Rule" id="MF_00378"/>
    </source>
</evidence>
<dbReference type="KEGG" id="dru:Desru_3074"/>
<name>F6DUA0_DESRL</name>
<keyword evidence="2 5" id="KW-0540">Nuclease</keyword>
<comment type="subcellular location">
    <subcellularLocation>
        <location evidence="5 6">Cytoplasm</location>
    </subcellularLocation>
</comment>
<dbReference type="RefSeq" id="WP_013843037.1">
    <property type="nucleotide sequence ID" value="NC_015589.1"/>
</dbReference>
<dbReference type="GO" id="GO:0006308">
    <property type="term" value="P:DNA catabolic process"/>
    <property type="evidence" value="ECO:0007669"/>
    <property type="project" value="UniProtKB-UniRule"/>
</dbReference>
<keyword evidence="1 5" id="KW-0963">Cytoplasm</keyword>
<dbReference type="Proteomes" id="UP000009234">
    <property type="component" value="Chromosome"/>
</dbReference>
<evidence type="ECO:0000256" key="6">
    <source>
        <dbReference type="RuleBase" id="RU004355"/>
    </source>
</evidence>
<dbReference type="HAMAP" id="MF_00378">
    <property type="entry name" value="Exonuc_7_L"/>
    <property type="match status" value="1"/>
</dbReference>
<protein>
    <recommendedName>
        <fullName evidence="5">Exodeoxyribonuclease 7 large subunit</fullName>
        <ecNumber evidence="5">3.1.11.6</ecNumber>
    </recommendedName>
    <alternativeName>
        <fullName evidence="5">Exodeoxyribonuclease VII large subunit</fullName>
        <shortName evidence="5">Exonuclease VII large subunit</shortName>
    </alternativeName>
</protein>
<dbReference type="InterPro" id="IPR020579">
    <property type="entry name" value="Exonuc_VII_lsu_C"/>
</dbReference>
<keyword evidence="10" id="KW-1185">Reference proteome</keyword>
<comment type="function">
    <text evidence="5">Bidirectionally degrades single-stranded DNA into large acid-insoluble oligonucleotides, which are then degraded further into small acid-soluble oligonucleotides.</text>
</comment>
<proteinExistence type="inferred from homology"/>
<dbReference type="PANTHER" id="PTHR30008">
    <property type="entry name" value="EXODEOXYRIBONUCLEASE 7 LARGE SUBUNIT"/>
    <property type="match status" value="1"/>
</dbReference>
<feature type="domain" description="OB-fold nucleic acid binding" evidence="8">
    <location>
        <begin position="4"/>
        <end position="99"/>
    </location>
</feature>
<evidence type="ECO:0000256" key="1">
    <source>
        <dbReference type="ARBA" id="ARBA00022490"/>
    </source>
</evidence>
<evidence type="ECO:0000256" key="4">
    <source>
        <dbReference type="ARBA" id="ARBA00022839"/>
    </source>
</evidence>
<dbReference type="HOGENOM" id="CLU_023625_3_1_9"/>
<dbReference type="OrthoDB" id="9802795at2"/>
<evidence type="ECO:0000259" key="7">
    <source>
        <dbReference type="Pfam" id="PF02601"/>
    </source>
</evidence>